<dbReference type="EMBL" id="JAEPRD010000277">
    <property type="protein sequence ID" value="KAG2192668.1"/>
    <property type="molecule type" value="Genomic_DNA"/>
</dbReference>
<organism evidence="2 3">
    <name type="scientific">Mucor saturninus</name>
    <dbReference type="NCBI Taxonomy" id="64648"/>
    <lineage>
        <taxon>Eukaryota</taxon>
        <taxon>Fungi</taxon>
        <taxon>Fungi incertae sedis</taxon>
        <taxon>Mucoromycota</taxon>
        <taxon>Mucoromycotina</taxon>
        <taxon>Mucoromycetes</taxon>
        <taxon>Mucorales</taxon>
        <taxon>Mucorineae</taxon>
        <taxon>Mucoraceae</taxon>
        <taxon>Mucor</taxon>
    </lineage>
</organism>
<feature type="region of interest" description="Disordered" evidence="1">
    <location>
        <begin position="166"/>
        <end position="194"/>
    </location>
</feature>
<feature type="compositionally biased region" description="Basic and acidic residues" evidence="1">
    <location>
        <begin position="166"/>
        <end position="178"/>
    </location>
</feature>
<evidence type="ECO:0000313" key="3">
    <source>
        <dbReference type="Proteomes" id="UP000603453"/>
    </source>
</evidence>
<proteinExistence type="predicted"/>
<name>A0A8H7UUM3_9FUNG</name>
<evidence type="ECO:0000313" key="2">
    <source>
        <dbReference type="EMBL" id="KAG2192668.1"/>
    </source>
</evidence>
<dbReference type="OrthoDB" id="2287577at2759"/>
<dbReference type="Proteomes" id="UP000603453">
    <property type="component" value="Unassembled WGS sequence"/>
</dbReference>
<evidence type="ECO:0000256" key="1">
    <source>
        <dbReference type="SAM" id="MobiDB-lite"/>
    </source>
</evidence>
<reference evidence="2" key="1">
    <citation type="submission" date="2020-12" db="EMBL/GenBank/DDBJ databases">
        <title>Metabolic potential, ecology and presence of endohyphal bacteria is reflected in genomic diversity of Mucoromycotina.</title>
        <authorList>
            <person name="Muszewska A."/>
            <person name="Okrasinska A."/>
            <person name="Steczkiewicz K."/>
            <person name="Drgas O."/>
            <person name="Orlowska M."/>
            <person name="Perlinska-Lenart U."/>
            <person name="Aleksandrzak-Piekarczyk T."/>
            <person name="Szatraj K."/>
            <person name="Zielenkiewicz U."/>
            <person name="Pilsyk S."/>
            <person name="Malc E."/>
            <person name="Mieczkowski P."/>
            <person name="Kruszewska J.S."/>
            <person name="Biernat P."/>
            <person name="Pawlowska J."/>
        </authorList>
    </citation>
    <scope>NUCLEOTIDE SEQUENCE</scope>
    <source>
        <strain evidence="2">WA0000017839</strain>
    </source>
</reference>
<comment type="caution">
    <text evidence="2">The sequence shown here is derived from an EMBL/GenBank/DDBJ whole genome shotgun (WGS) entry which is preliminary data.</text>
</comment>
<dbReference type="AlphaFoldDB" id="A0A8H7UUM3"/>
<protein>
    <submittedName>
        <fullName evidence="2">Uncharacterized protein</fullName>
    </submittedName>
</protein>
<accession>A0A8H7UUM3</accession>
<sequence length="305" mass="34808">MSNQRRNIAPRPADDDVNMQTVITNLQEDLASIRGDMTTMNRRMGTLIESNLTVIAATSIVAPVPVLASVAAPTAEATNESMSDAKKRVFKDIREYLWQPKLRSRALVDIQANNNKPRWDVHTHFDESPNKELVERLLAYLGPNFVGSPLRRSDIREKVYRNFCSRRQEQRKSSEKKAVSNARSRRANREKDHFERRMTAFLKHKEAIEQAMGQVCSGLLQKEAMSEGESDNDTSKTLGKRRVSVYRPSWRSDEFNRFIEIVDSFVSLDLGMNAHQMLSRDLKGVRDLAVPGDLAARLPPWVIRN</sequence>
<keyword evidence="3" id="KW-1185">Reference proteome</keyword>
<gene>
    <name evidence="2" type="ORF">INT47_009238</name>
</gene>